<reference evidence="18 19" key="1">
    <citation type="submission" date="2016-07" db="EMBL/GenBank/DDBJ databases">
        <title>Disparate Historic Effective Population Sizes Predicted by Modern Levels of Genome Diversity for the Scaled Quail (Callipepla squamata) and the Northern Bobwhite (Colinus virginianus): Inferences from First and Second Generation Draft Genome Assemblies for Sympatric New World Quail.</title>
        <authorList>
            <person name="Oldeschulte D.L."/>
            <person name="Halley Y.A."/>
            <person name="Bhattarai E.K."/>
            <person name="Brashear W.A."/>
            <person name="Hill J."/>
            <person name="Metz R.P."/>
            <person name="Johnson C.D."/>
            <person name="Rollins D."/>
            <person name="Peterson M.J."/>
            <person name="Bickhart D.M."/>
            <person name="Decker J.E."/>
            <person name="Seabury C.M."/>
        </authorList>
    </citation>
    <scope>NUCLEOTIDE SEQUENCE [LARGE SCALE GENOMIC DNA]</scope>
    <source>
        <strain evidence="18 19">Texas</strain>
        <tissue evidence="18">Leg muscle</tissue>
    </source>
</reference>
<evidence type="ECO:0000313" key="18">
    <source>
        <dbReference type="EMBL" id="OXB60739.1"/>
    </source>
</evidence>
<evidence type="ECO:0000256" key="13">
    <source>
        <dbReference type="ARBA" id="ARBA00023278"/>
    </source>
</evidence>
<evidence type="ECO:0000256" key="10">
    <source>
        <dbReference type="ARBA" id="ARBA00023119"/>
    </source>
</evidence>
<dbReference type="PROSITE" id="PS50871">
    <property type="entry name" value="C1Q"/>
    <property type="match status" value="1"/>
</dbReference>
<accession>A0A226N0G7</accession>
<keyword evidence="10" id="KW-0176">Collagen</keyword>
<dbReference type="GO" id="GO:0009986">
    <property type="term" value="C:cell surface"/>
    <property type="evidence" value="ECO:0007669"/>
    <property type="project" value="UniProtKB-SubCell"/>
</dbReference>
<dbReference type="PANTHER" id="PTHR15427:SF26">
    <property type="entry name" value="COMPLEMENT C1Q SUBCOMPONENT SUBUNIT A"/>
    <property type="match status" value="1"/>
</dbReference>
<dbReference type="GO" id="GO:0005576">
    <property type="term" value="C:extracellular region"/>
    <property type="evidence" value="ECO:0007669"/>
    <property type="project" value="UniProtKB-SubCell"/>
</dbReference>
<comment type="subunit">
    <text evidence="14">Core component of the complement C1 complex, a calcium-dependent complex composed of 1 molecule of the C1Q subcomplex, 2 molecules of C1R and 2 molecules of C1S. The C1Q subcomplex is composed 18 subunits: 3 chains of C1QA, C1QB, and C1QC trimerize to form 6 collagen-like triple helices connected to six globular ligand-recognition modules (C1q domain). Interacts with CR1 (via Sushi 24 and Sushi 25 domains). Interacts (via C-terminus) with CD33; this interaction activates CD33 inhibitory motifs.</text>
</comment>
<evidence type="ECO:0000313" key="19">
    <source>
        <dbReference type="Proteomes" id="UP000198323"/>
    </source>
</evidence>
<evidence type="ECO:0000259" key="17">
    <source>
        <dbReference type="PROSITE" id="PS50871"/>
    </source>
</evidence>
<feature type="signal peptide" evidence="16">
    <location>
        <begin position="1"/>
        <end position="17"/>
    </location>
</feature>
<keyword evidence="4" id="KW-0964">Secreted</keyword>
<evidence type="ECO:0000256" key="14">
    <source>
        <dbReference type="ARBA" id="ARBA00093497"/>
    </source>
</evidence>
<feature type="chain" id="PRO_5013144334" description="Complement C1q subcomponent subunit A" evidence="16">
    <location>
        <begin position="18"/>
        <end position="243"/>
    </location>
</feature>
<dbReference type="AlphaFoldDB" id="A0A226N0G7"/>
<evidence type="ECO:0000256" key="16">
    <source>
        <dbReference type="SAM" id="SignalP"/>
    </source>
</evidence>
<comment type="subcellular location">
    <subcellularLocation>
        <location evidence="1">Cell surface</location>
    </subcellularLocation>
    <subcellularLocation>
        <location evidence="2">Secreted</location>
    </subcellularLocation>
</comment>
<gene>
    <name evidence="18" type="ORF">ASZ78_006102</name>
</gene>
<dbReference type="GO" id="GO:0005581">
    <property type="term" value="C:collagen trimer"/>
    <property type="evidence" value="ECO:0007669"/>
    <property type="project" value="UniProtKB-KW"/>
</dbReference>
<evidence type="ECO:0000256" key="11">
    <source>
        <dbReference type="ARBA" id="ARBA00023157"/>
    </source>
</evidence>
<name>A0A226N0G7_CALSU</name>
<dbReference type="GO" id="GO:0006958">
    <property type="term" value="P:complement activation, classical pathway"/>
    <property type="evidence" value="ECO:0007669"/>
    <property type="project" value="UniProtKB-KW"/>
</dbReference>
<evidence type="ECO:0000256" key="7">
    <source>
        <dbReference type="ARBA" id="ARBA00022737"/>
    </source>
</evidence>
<dbReference type="Gene3D" id="2.60.120.40">
    <property type="match status" value="1"/>
</dbReference>
<keyword evidence="11" id="KW-1015">Disulfide bond</keyword>
<dbReference type="Pfam" id="PF00386">
    <property type="entry name" value="C1q"/>
    <property type="match status" value="1"/>
</dbReference>
<dbReference type="InterPro" id="IPR001073">
    <property type="entry name" value="C1q_dom"/>
</dbReference>
<keyword evidence="12" id="KW-0325">Glycoprotein</keyword>
<dbReference type="GO" id="GO:0045087">
    <property type="term" value="P:innate immune response"/>
    <property type="evidence" value="ECO:0007669"/>
    <property type="project" value="UniProtKB-KW"/>
</dbReference>
<dbReference type="Proteomes" id="UP000198323">
    <property type="component" value="Unassembled WGS sequence"/>
</dbReference>
<feature type="region of interest" description="Disordered" evidence="15">
    <location>
        <begin position="32"/>
        <end position="126"/>
    </location>
</feature>
<keyword evidence="9" id="KW-0180">Complement pathway</keyword>
<dbReference type="PRINTS" id="PR00007">
    <property type="entry name" value="COMPLEMNTC1Q"/>
</dbReference>
<dbReference type="EMBL" id="MCFN01000313">
    <property type="protein sequence ID" value="OXB60739.1"/>
    <property type="molecule type" value="Genomic_DNA"/>
</dbReference>
<sequence length="243" mass="25502">MQLSLWLLTSTLAAVLGMELLEDGVCRAPNGKDGFPGIPGLDGRPGQKGDVGEPGRSAPRTGIRGLKGDKGESGLPGIPGNQGYHGPPGPPGLPGKPGMKGAKGNAGSFQKQPHPAFSASRMSPPSRGTTVVFDNVITNEENSYSPQTGEFTCSIPGIYYFAYQVISNGDLCLSITKNRERVVSFCDNNSRNILQVNSGSSVLSLAMGDRVSVNTIPTKGNMIYHGSEADSVFSGFMLFPHTS</sequence>
<evidence type="ECO:0000256" key="6">
    <source>
        <dbReference type="ARBA" id="ARBA00022729"/>
    </source>
</evidence>
<organism evidence="18 19">
    <name type="scientific">Callipepla squamata</name>
    <name type="common">Scaled quail</name>
    <dbReference type="NCBI Taxonomy" id="9009"/>
    <lineage>
        <taxon>Eukaryota</taxon>
        <taxon>Metazoa</taxon>
        <taxon>Chordata</taxon>
        <taxon>Craniata</taxon>
        <taxon>Vertebrata</taxon>
        <taxon>Euteleostomi</taxon>
        <taxon>Archelosauria</taxon>
        <taxon>Archosauria</taxon>
        <taxon>Dinosauria</taxon>
        <taxon>Saurischia</taxon>
        <taxon>Theropoda</taxon>
        <taxon>Coelurosauria</taxon>
        <taxon>Aves</taxon>
        <taxon>Neognathae</taxon>
        <taxon>Galloanserae</taxon>
        <taxon>Galliformes</taxon>
        <taxon>Odontophoridae</taxon>
        <taxon>Callipepla</taxon>
    </lineage>
</organism>
<feature type="domain" description="C1q" evidence="17">
    <location>
        <begin position="110"/>
        <end position="243"/>
    </location>
</feature>
<evidence type="ECO:0000256" key="4">
    <source>
        <dbReference type="ARBA" id="ARBA00022525"/>
    </source>
</evidence>
<keyword evidence="13" id="KW-0379">Hydroxylation</keyword>
<dbReference type="InterPro" id="IPR050392">
    <property type="entry name" value="Collagen/C1q_domain"/>
</dbReference>
<keyword evidence="19" id="KW-1185">Reference proteome</keyword>
<evidence type="ECO:0000256" key="8">
    <source>
        <dbReference type="ARBA" id="ARBA00022859"/>
    </source>
</evidence>
<dbReference type="SUPFAM" id="SSF49842">
    <property type="entry name" value="TNF-like"/>
    <property type="match status" value="1"/>
</dbReference>
<keyword evidence="6 16" id="KW-0732">Signal</keyword>
<dbReference type="InterPro" id="IPR008160">
    <property type="entry name" value="Collagen"/>
</dbReference>
<dbReference type="STRING" id="9009.A0A226N0G7"/>
<keyword evidence="8" id="KW-0391">Immunity</keyword>
<protein>
    <recommendedName>
        <fullName evidence="3">Complement C1q subcomponent subunit A</fullName>
    </recommendedName>
</protein>
<evidence type="ECO:0000256" key="9">
    <source>
        <dbReference type="ARBA" id="ARBA00022875"/>
    </source>
</evidence>
<evidence type="ECO:0000256" key="2">
    <source>
        <dbReference type="ARBA" id="ARBA00004613"/>
    </source>
</evidence>
<dbReference type="OrthoDB" id="6343173at2759"/>
<evidence type="ECO:0000256" key="1">
    <source>
        <dbReference type="ARBA" id="ARBA00004241"/>
    </source>
</evidence>
<keyword evidence="7" id="KW-0677">Repeat</keyword>
<evidence type="ECO:0000256" key="5">
    <source>
        <dbReference type="ARBA" id="ARBA00022588"/>
    </source>
</evidence>
<dbReference type="FunFam" id="2.60.120.40:FF:000001">
    <property type="entry name" value="Complement C1q B chain"/>
    <property type="match status" value="1"/>
</dbReference>
<evidence type="ECO:0000256" key="12">
    <source>
        <dbReference type="ARBA" id="ARBA00023180"/>
    </source>
</evidence>
<proteinExistence type="predicted"/>
<evidence type="ECO:0000256" key="15">
    <source>
        <dbReference type="SAM" id="MobiDB-lite"/>
    </source>
</evidence>
<keyword evidence="5" id="KW-0399">Innate immunity</keyword>
<dbReference type="Pfam" id="PF01391">
    <property type="entry name" value="Collagen"/>
    <property type="match status" value="1"/>
</dbReference>
<evidence type="ECO:0000256" key="3">
    <source>
        <dbReference type="ARBA" id="ARBA00013456"/>
    </source>
</evidence>
<dbReference type="PANTHER" id="PTHR15427">
    <property type="entry name" value="EMILIN ELASTIN MICROFIBRIL INTERFACE-LOCATED PROTEIN ELASTIN MICROFIBRIL INTERFACER"/>
    <property type="match status" value="1"/>
</dbReference>
<comment type="caution">
    <text evidence="18">The sequence shown here is derived from an EMBL/GenBank/DDBJ whole genome shotgun (WGS) entry which is preliminary data.</text>
</comment>
<dbReference type="InterPro" id="IPR008983">
    <property type="entry name" value="Tumour_necrosis_fac-like_dom"/>
</dbReference>
<dbReference type="SMART" id="SM00110">
    <property type="entry name" value="C1Q"/>
    <property type="match status" value="1"/>
</dbReference>